<evidence type="ECO:0000256" key="2">
    <source>
        <dbReference type="SAM" id="SignalP"/>
    </source>
</evidence>
<protein>
    <submittedName>
        <fullName evidence="3">Tripartite tricarboxylate transporter substrate binding protein</fullName>
    </submittedName>
</protein>
<feature type="signal peptide" evidence="2">
    <location>
        <begin position="1"/>
        <end position="35"/>
    </location>
</feature>
<dbReference type="AlphaFoldDB" id="A0AAE9I409"/>
<dbReference type="SUPFAM" id="SSF53850">
    <property type="entry name" value="Periplasmic binding protein-like II"/>
    <property type="match status" value="1"/>
</dbReference>
<name>A0AAE9I409_9BURK</name>
<dbReference type="Gene3D" id="3.40.190.150">
    <property type="entry name" value="Bordetella uptake gene, domain 1"/>
    <property type="match status" value="1"/>
</dbReference>
<organism evidence="3 4">
    <name type="scientific">Cupriavidus campinensis</name>
    <dbReference type="NCBI Taxonomy" id="151783"/>
    <lineage>
        <taxon>Bacteria</taxon>
        <taxon>Pseudomonadati</taxon>
        <taxon>Pseudomonadota</taxon>
        <taxon>Betaproteobacteria</taxon>
        <taxon>Burkholderiales</taxon>
        <taxon>Burkholderiaceae</taxon>
        <taxon>Cupriavidus</taxon>
    </lineage>
</organism>
<gene>
    <name evidence="3" type="ORF">M5D45_19285</name>
</gene>
<keyword evidence="2" id="KW-0732">Signal</keyword>
<dbReference type="PANTHER" id="PTHR42928:SF5">
    <property type="entry name" value="BLR1237 PROTEIN"/>
    <property type="match status" value="1"/>
</dbReference>
<evidence type="ECO:0000313" key="3">
    <source>
        <dbReference type="EMBL" id="URF07353.1"/>
    </source>
</evidence>
<dbReference type="PIRSF" id="PIRSF017082">
    <property type="entry name" value="YflP"/>
    <property type="match status" value="1"/>
</dbReference>
<dbReference type="Gene3D" id="3.40.190.10">
    <property type="entry name" value="Periplasmic binding protein-like II"/>
    <property type="match status" value="1"/>
</dbReference>
<dbReference type="KEGG" id="ccam:M5D45_19285"/>
<dbReference type="PANTHER" id="PTHR42928">
    <property type="entry name" value="TRICARBOXYLATE-BINDING PROTEIN"/>
    <property type="match status" value="1"/>
</dbReference>
<accession>A0AAE9I409</accession>
<reference evidence="3" key="2">
    <citation type="submission" date="2022-05" db="EMBL/GenBank/DDBJ databases">
        <authorList>
            <person name="Kunte H.-J."/>
        </authorList>
    </citation>
    <scope>NUCLEOTIDE SEQUENCE</scope>
    <source>
        <strain evidence="3">G5</strain>
    </source>
</reference>
<evidence type="ECO:0000256" key="1">
    <source>
        <dbReference type="ARBA" id="ARBA00006987"/>
    </source>
</evidence>
<sequence length="342" mass="35955">MTMRRLAPRFALRFVPFSASLLAVTLMGLASPASSQDTKSWPNNTIAIVSGFPGGAATDIYARRLGVELNKEFGVSFISDNRPGAGGNIASSLVAQAKPDGYTFLLGTAGTHAINPALYSKLSFDVVNDFSRIALLGTLPNILLVNPEKHPEIKTCQDLIAAAKKAPGTLNYASTGNGASGHLAGTQFATASKTSYVHIPYKGQGPAMTALLSGEVDFFFNQSSPSLGAIQSGKVRALAVTSSQRVSVLPNVPTVAEACNLPGFESTTWYGLFGPAALPADIQNRMSQAVLKAIGTESFRQWLVSQAIQPIADGGPAAFKRTQLADMKAWAKIVKDSGAHID</sequence>
<feature type="chain" id="PRO_5042039211" evidence="2">
    <location>
        <begin position="36"/>
        <end position="342"/>
    </location>
</feature>
<proteinExistence type="inferred from homology"/>
<dbReference type="InterPro" id="IPR042100">
    <property type="entry name" value="Bug_dom1"/>
</dbReference>
<dbReference type="Pfam" id="PF03401">
    <property type="entry name" value="TctC"/>
    <property type="match status" value="1"/>
</dbReference>
<dbReference type="Proteomes" id="UP001056132">
    <property type="component" value="Chromosome 2"/>
</dbReference>
<dbReference type="EMBL" id="CP097331">
    <property type="protein sequence ID" value="URF07353.1"/>
    <property type="molecule type" value="Genomic_DNA"/>
</dbReference>
<evidence type="ECO:0000313" key="4">
    <source>
        <dbReference type="Proteomes" id="UP001056132"/>
    </source>
</evidence>
<reference evidence="3" key="1">
    <citation type="journal article" date="2022" name="Microbiol. Resour. Announc.">
        <title>Genome Sequence of Cupriavidus campinensis Strain G5, a Member of a Bacterial Consortium Capable of Polyethylene Degradation.</title>
        <authorList>
            <person name="Schneider B."/>
            <person name="Pfeiffer F."/>
            <person name="Dyall-Smith M."/>
            <person name="Kunte H.J."/>
        </authorList>
    </citation>
    <scope>NUCLEOTIDE SEQUENCE</scope>
    <source>
        <strain evidence="3">G5</strain>
    </source>
</reference>
<dbReference type="CDD" id="cd13578">
    <property type="entry name" value="PBP2_Bug27"/>
    <property type="match status" value="1"/>
</dbReference>
<dbReference type="RefSeq" id="WP_250025755.1">
    <property type="nucleotide sequence ID" value="NZ_CP097331.1"/>
</dbReference>
<dbReference type="InterPro" id="IPR005064">
    <property type="entry name" value="BUG"/>
</dbReference>
<comment type="similarity">
    <text evidence="1">Belongs to the UPF0065 (bug) family.</text>
</comment>